<feature type="compositionally biased region" description="Pro residues" evidence="1">
    <location>
        <begin position="85"/>
        <end position="107"/>
    </location>
</feature>
<accession>A0AAD9HD71</accession>
<evidence type="ECO:0000313" key="3">
    <source>
        <dbReference type="EMBL" id="KAK2025792.1"/>
    </source>
</evidence>
<feature type="region of interest" description="Disordered" evidence="1">
    <location>
        <begin position="148"/>
        <end position="172"/>
    </location>
</feature>
<feature type="chain" id="PRO_5042101179" description="Extracellular membrane protein CFEM domain-containing protein" evidence="2">
    <location>
        <begin position="22"/>
        <end position="204"/>
    </location>
</feature>
<evidence type="ECO:0008006" key="5">
    <source>
        <dbReference type="Google" id="ProtNLM"/>
    </source>
</evidence>
<comment type="caution">
    <text evidence="3">The sequence shown here is derived from an EMBL/GenBank/DDBJ whole genome shotgun (WGS) entry which is preliminary data.</text>
</comment>
<proteinExistence type="predicted"/>
<evidence type="ECO:0000256" key="1">
    <source>
        <dbReference type="SAM" id="MobiDB-lite"/>
    </source>
</evidence>
<sequence>MHLATPLSLLLFLTAATPSPASTPPANDDDTVCPDGTIACGPVCVRENQRCCNDPFAADFWSCEGAQACGPSRTEGCRIPEDQQHPPPSTSPASPSPSPPPETPRPPTTTVSYTRTRTRTVHTQLKPTGADQQPPTCFFDVPLARRAPSDGKQAPCPTSLVSSSSDTPAGAVPTETGAAVAIRRRRRDIAALAAAAAGAVALLV</sequence>
<evidence type="ECO:0000313" key="4">
    <source>
        <dbReference type="Proteomes" id="UP001232148"/>
    </source>
</evidence>
<dbReference type="EMBL" id="MU842929">
    <property type="protein sequence ID" value="KAK2025792.1"/>
    <property type="molecule type" value="Genomic_DNA"/>
</dbReference>
<name>A0AAD9HD71_9PEZI</name>
<dbReference type="Proteomes" id="UP001232148">
    <property type="component" value="Unassembled WGS sequence"/>
</dbReference>
<reference evidence="3" key="1">
    <citation type="submission" date="2021-06" db="EMBL/GenBank/DDBJ databases">
        <title>Comparative genomics, transcriptomics and evolutionary studies reveal genomic signatures of adaptation to plant cell wall in hemibiotrophic fungi.</title>
        <authorList>
            <consortium name="DOE Joint Genome Institute"/>
            <person name="Baroncelli R."/>
            <person name="Diaz J.F."/>
            <person name="Benocci T."/>
            <person name="Peng M."/>
            <person name="Battaglia E."/>
            <person name="Haridas S."/>
            <person name="Andreopoulos W."/>
            <person name="Labutti K."/>
            <person name="Pangilinan J."/>
            <person name="Floch G.L."/>
            <person name="Makela M.R."/>
            <person name="Henrissat B."/>
            <person name="Grigoriev I.V."/>
            <person name="Crouch J.A."/>
            <person name="De Vries R.P."/>
            <person name="Sukno S.A."/>
            <person name="Thon M.R."/>
        </authorList>
    </citation>
    <scope>NUCLEOTIDE SEQUENCE</scope>
    <source>
        <strain evidence="3">MAFF235873</strain>
    </source>
</reference>
<keyword evidence="2" id="KW-0732">Signal</keyword>
<keyword evidence="4" id="KW-1185">Reference proteome</keyword>
<feature type="region of interest" description="Disordered" evidence="1">
    <location>
        <begin position="72"/>
        <end position="117"/>
    </location>
</feature>
<dbReference type="AlphaFoldDB" id="A0AAD9HD71"/>
<protein>
    <recommendedName>
        <fullName evidence="5">Extracellular membrane protein CFEM domain-containing protein</fullName>
    </recommendedName>
</protein>
<organism evidence="3 4">
    <name type="scientific">Colletotrichum zoysiae</name>
    <dbReference type="NCBI Taxonomy" id="1216348"/>
    <lineage>
        <taxon>Eukaryota</taxon>
        <taxon>Fungi</taxon>
        <taxon>Dikarya</taxon>
        <taxon>Ascomycota</taxon>
        <taxon>Pezizomycotina</taxon>
        <taxon>Sordariomycetes</taxon>
        <taxon>Hypocreomycetidae</taxon>
        <taxon>Glomerellales</taxon>
        <taxon>Glomerellaceae</taxon>
        <taxon>Colletotrichum</taxon>
        <taxon>Colletotrichum graminicola species complex</taxon>
    </lineage>
</organism>
<evidence type="ECO:0000256" key="2">
    <source>
        <dbReference type="SAM" id="SignalP"/>
    </source>
</evidence>
<gene>
    <name evidence="3" type="ORF">LX32DRAFT_47135</name>
</gene>
<feature type="compositionally biased region" description="Basic and acidic residues" evidence="1">
    <location>
        <begin position="75"/>
        <end position="84"/>
    </location>
</feature>
<feature type="signal peptide" evidence="2">
    <location>
        <begin position="1"/>
        <end position="21"/>
    </location>
</feature>